<feature type="region of interest" description="Disordered" evidence="1">
    <location>
        <begin position="348"/>
        <end position="370"/>
    </location>
</feature>
<accession>A0A543J048</accession>
<reference evidence="3 4" key="1">
    <citation type="submission" date="2019-06" db="EMBL/GenBank/DDBJ databases">
        <title>Sequencing the genomes of 1000 actinobacteria strains.</title>
        <authorList>
            <person name="Klenk H.-P."/>
        </authorList>
    </citation>
    <scope>NUCLEOTIDE SEQUENCE [LARGE SCALE GENOMIC DNA]</scope>
    <source>
        <strain evidence="3 4">DSM 43186</strain>
    </source>
</reference>
<dbReference type="Proteomes" id="UP000319213">
    <property type="component" value="Unassembled WGS sequence"/>
</dbReference>
<organism evidence="3 4">
    <name type="scientific">Thermopolyspora flexuosa</name>
    <dbReference type="NCBI Taxonomy" id="103836"/>
    <lineage>
        <taxon>Bacteria</taxon>
        <taxon>Bacillati</taxon>
        <taxon>Actinomycetota</taxon>
        <taxon>Actinomycetes</taxon>
        <taxon>Streptosporangiales</taxon>
        <taxon>Streptosporangiaceae</taxon>
        <taxon>Thermopolyspora</taxon>
    </lineage>
</organism>
<dbReference type="AlphaFoldDB" id="A0A543J048"/>
<dbReference type="Gene3D" id="2.40.10.10">
    <property type="entry name" value="Trypsin-like serine proteases"/>
    <property type="match status" value="1"/>
</dbReference>
<keyword evidence="4" id="KW-1185">Reference proteome</keyword>
<evidence type="ECO:0000256" key="1">
    <source>
        <dbReference type="SAM" id="MobiDB-lite"/>
    </source>
</evidence>
<dbReference type="SUPFAM" id="SSF50494">
    <property type="entry name" value="Trypsin-like serine proteases"/>
    <property type="match status" value="1"/>
</dbReference>
<name>A0A543J048_9ACTN</name>
<keyword evidence="2" id="KW-1133">Transmembrane helix</keyword>
<sequence length="513" mass="53761">MPRLHSLIAGLVVLGAFVPPPLHEHPSGSTDRVTPAAVRVEAVARVSITLYDDRGVIRRVRREYEVPIGEGSGFTVTPDGAVVTATGVVKSDRDPRVYAANRVFAEYYKVKVPADHSRHRIRNADLNLRLQRCYPPVAEDSLCEAEVTTEVKVFPHETSPAKGLPARILHTGSTPAAAAVLKVTEGAEDETLPTVPLATSLGNVESVDFMTLPERPSLDKPPVLTAVHFDPPGSGTFRKNEAKTIDKVLGRDGDGAAVIDDGTSEVIGLVTGGGGDPVIFTPVEDIRAALVAADVTPRRGRVDVVYETALASYHNKNYTNAIPVLQQVLRLRNTHAVAAAYLQTSQQKAGTAEDSGAAGAQPETTPERSGSFSPWLLAAGGVVVAGLLVAVLVPMALRRRRGRAADETGEPVFAEAAFGEAQAGGSGLGGAGPNPASWPPQAALEYARPAEAQLPLGITPVPAPVAGGAVPDPQAADAPPPGGTTMRFCTRCGMRLGHAHRFCGFCGHPVESP</sequence>
<evidence type="ECO:0000313" key="3">
    <source>
        <dbReference type="EMBL" id="TQM76197.1"/>
    </source>
</evidence>
<evidence type="ECO:0000313" key="4">
    <source>
        <dbReference type="Proteomes" id="UP000319213"/>
    </source>
</evidence>
<gene>
    <name evidence="3" type="ORF">FHX40_2924</name>
</gene>
<protein>
    <submittedName>
        <fullName evidence="3">Uncharacterized protein</fullName>
    </submittedName>
</protein>
<dbReference type="InterPro" id="IPR043504">
    <property type="entry name" value="Peptidase_S1_PA_chymotrypsin"/>
</dbReference>
<keyword evidence="2" id="KW-0812">Transmembrane</keyword>
<dbReference type="InterPro" id="IPR009003">
    <property type="entry name" value="Peptidase_S1_PA"/>
</dbReference>
<feature type="transmembrane region" description="Helical" evidence="2">
    <location>
        <begin position="375"/>
        <end position="397"/>
    </location>
</feature>
<dbReference type="RefSeq" id="WP_142260113.1">
    <property type="nucleotide sequence ID" value="NZ_BMPV01000001.1"/>
</dbReference>
<dbReference type="OrthoDB" id="5187308at2"/>
<dbReference type="EMBL" id="VFPQ01000001">
    <property type="protein sequence ID" value="TQM76197.1"/>
    <property type="molecule type" value="Genomic_DNA"/>
</dbReference>
<evidence type="ECO:0000256" key="2">
    <source>
        <dbReference type="SAM" id="Phobius"/>
    </source>
</evidence>
<keyword evidence="2" id="KW-0472">Membrane</keyword>
<proteinExistence type="predicted"/>
<comment type="caution">
    <text evidence="3">The sequence shown here is derived from an EMBL/GenBank/DDBJ whole genome shotgun (WGS) entry which is preliminary data.</text>
</comment>